<dbReference type="AlphaFoldDB" id="A0A0R3TBB9"/>
<evidence type="ECO:0000313" key="3">
    <source>
        <dbReference type="Proteomes" id="UP000278807"/>
    </source>
</evidence>
<protein>
    <submittedName>
        <fullName evidence="4">AGC-kinase C-terminal domain-containing protein</fullName>
    </submittedName>
</protein>
<reference evidence="4" key="1">
    <citation type="submission" date="2017-02" db="UniProtKB">
        <authorList>
            <consortium name="WormBaseParasite"/>
        </authorList>
    </citation>
    <scope>IDENTIFICATION</scope>
</reference>
<proteinExistence type="predicted"/>
<evidence type="ECO:0000313" key="2">
    <source>
        <dbReference type="EMBL" id="VDO00216.1"/>
    </source>
</evidence>
<dbReference type="EMBL" id="UZAE01003007">
    <property type="protein sequence ID" value="VDO00216.1"/>
    <property type="molecule type" value="Genomic_DNA"/>
</dbReference>
<gene>
    <name evidence="2" type="ORF">HNAJ_LOCUS4356</name>
</gene>
<feature type="region of interest" description="Disordered" evidence="1">
    <location>
        <begin position="54"/>
        <end position="85"/>
    </location>
</feature>
<feature type="compositionally biased region" description="Basic and acidic residues" evidence="1">
    <location>
        <begin position="72"/>
        <end position="85"/>
    </location>
</feature>
<keyword evidence="3" id="KW-1185">Reference proteome</keyword>
<evidence type="ECO:0000256" key="1">
    <source>
        <dbReference type="SAM" id="MobiDB-lite"/>
    </source>
</evidence>
<name>A0A0R3TBB9_RODNA</name>
<organism evidence="4">
    <name type="scientific">Rodentolepis nana</name>
    <name type="common">Dwarf tapeworm</name>
    <name type="synonym">Hymenolepis nana</name>
    <dbReference type="NCBI Taxonomy" id="102285"/>
    <lineage>
        <taxon>Eukaryota</taxon>
        <taxon>Metazoa</taxon>
        <taxon>Spiralia</taxon>
        <taxon>Lophotrochozoa</taxon>
        <taxon>Platyhelminthes</taxon>
        <taxon>Cestoda</taxon>
        <taxon>Eucestoda</taxon>
        <taxon>Cyclophyllidea</taxon>
        <taxon>Hymenolepididae</taxon>
        <taxon>Rodentolepis</taxon>
    </lineage>
</organism>
<sequence length="85" mass="9453">MSQKGFPTFGSFCPAKLNKDLEDGNVVLNRIMSPPEFRPACSFFPAMFIKDLEGGSENTSSETAENGFIKGLPKDDSWDYELKQP</sequence>
<dbReference type="Proteomes" id="UP000278807">
    <property type="component" value="Unassembled WGS sequence"/>
</dbReference>
<dbReference type="WBParaSite" id="HNAJ_0000435801-mRNA-1">
    <property type="protein sequence ID" value="HNAJ_0000435801-mRNA-1"/>
    <property type="gene ID" value="HNAJ_0000435801"/>
</dbReference>
<accession>A0A0R3TBB9</accession>
<reference evidence="2 3" key="2">
    <citation type="submission" date="2018-11" db="EMBL/GenBank/DDBJ databases">
        <authorList>
            <consortium name="Pathogen Informatics"/>
        </authorList>
    </citation>
    <scope>NUCLEOTIDE SEQUENCE [LARGE SCALE GENOMIC DNA]</scope>
</reference>
<evidence type="ECO:0000313" key="4">
    <source>
        <dbReference type="WBParaSite" id="HNAJ_0000435801-mRNA-1"/>
    </source>
</evidence>